<evidence type="ECO:0000256" key="1">
    <source>
        <dbReference type="ARBA" id="ARBA00022491"/>
    </source>
</evidence>
<evidence type="ECO:0000313" key="5">
    <source>
        <dbReference type="EMBL" id="GIE07095.1"/>
    </source>
</evidence>
<evidence type="ECO:0000256" key="2">
    <source>
        <dbReference type="ARBA" id="ARBA00023015"/>
    </source>
</evidence>
<reference evidence="5 6" key="1">
    <citation type="submission" date="2021-01" db="EMBL/GenBank/DDBJ databases">
        <title>Whole genome shotgun sequence of Actinoplanes durhamensis NBRC 14914.</title>
        <authorList>
            <person name="Komaki H."/>
            <person name="Tamura T."/>
        </authorList>
    </citation>
    <scope>NUCLEOTIDE SEQUENCE [LARGE SCALE GENOMIC DNA]</scope>
    <source>
        <strain evidence="5 6">NBRC 14914</strain>
    </source>
</reference>
<protein>
    <submittedName>
        <fullName evidence="5">TetR family transcriptional regulator</fullName>
    </submittedName>
</protein>
<dbReference type="Gene3D" id="1.10.357.10">
    <property type="entry name" value="Tetracycline Repressor, domain 2"/>
    <property type="match status" value="1"/>
</dbReference>
<keyword evidence="3" id="KW-0804">Transcription</keyword>
<dbReference type="InterPro" id="IPR036271">
    <property type="entry name" value="Tet_transcr_reg_TetR-rel_C_sf"/>
</dbReference>
<sequence>MARVNMLNGMPDTHRRGRPPRIDRARIVAAARDMDPATLTMQAVAERLGVDRKALNYHVTGRDNLLELVARETLSASLESFTLPLDAPWPDMLRAFARQTRASMIKVGAHFDYVRFPLGAGLAALAPVELLLRALLDAGFGEEQAGRVLGLLGELTYASARDAILLSRHGLHPQIAELRNSLVQSPPGMLPSLRHLSTTEFGMDDAQFDFDLDVIIAGLSALRADR</sequence>
<dbReference type="InterPro" id="IPR003012">
    <property type="entry name" value="Tet_transcr_reg_TetR"/>
</dbReference>
<evidence type="ECO:0000256" key="3">
    <source>
        <dbReference type="ARBA" id="ARBA00023163"/>
    </source>
</evidence>
<proteinExistence type="predicted"/>
<name>A0ABQ3ZBA3_9ACTN</name>
<dbReference type="EMBL" id="BOML01000072">
    <property type="protein sequence ID" value="GIE07095.1"/>
    <property type="molecule type" value="Genomic_DNA"/>
</dbReference>
<evidence type="ECO:0000259" key="4">
    <source>
        <dbReference type="Pfam" id="PF02909"/>
    </source>
</evidence>
<feature type="domain" description="Tetracycline repressor TetR C-terminal" evidence="4">
    <location>
        <begin position="88"/>
        <end position="221"/>
    </location>
</feature>
<dbReference type="Proteomes" id="UP000637628">
    <property type="component" value="Unassembled WGS sequence"/>
</dbReference>
<dbReference type="SUPFAM" id="SSF48498">
    <property type="entry name" value="Tetracyclin repressor-like, C-terminal domain"/>
    <property type="match status" value="1"/>
</dbReference>
<dbReference type="Pfam" id="PF02909">
    <property type="entry name" value="TetR_C_1"/>
    <property type="match status" value="1"/>
</dbReference>
<dbReference type="InterPro" id="IPR009057">
    <property type="entry name" value="Homeodomain-like_sf"/>
</dbReference>
<evidence type="ECO:0000313" key="6">
    <source>
        <dbReference type="Proteomes" id="UP000637628"/>
    </source>
</evidence>
<keyword evidence="2" id="KW-0805">Transcription regulation</keyword>
<keyword evidence="1" id="KW-0678">Repressor</keyword>
<gene>
    <name evidence="5" type="ORF">Adu01nite_84450</name>
</gene>
<dbReference type="SUPFAM" id="SSF46689">
    <property type="entry name" value="Homeodomain-like"/>
    <property type="match status" value="1"/>
</dbReference>
<dbReference type="Gene3D" id="1.10.10.60">
    <property type="entry name" value="Homeodomain-like"/>
    <property type="match status" value="1"/>
</dbReference>
<comment type="caution">
    <text evidence="5">The sequence shown here is derived from an EMBL/GenBank/DDBJ whole genome shotgun (WGS) entry which is preliminary data.</text>
</comment>
<dbReference type="PRINTS" id="PR00400">
    <property type="entry name" value="TETREPRESSOR"/>
</dbReference>
<keyword evidence="6" id="KW-1185">Reference proteome</keyword>
<accession>A0ABQ3ZBA3</accession>
<dbReference type="InterPro" id="IPR004111">
    <property type="entry name" value="Repressor_TetR_C"/>
</dbReference>
<organism evidence="5 6">
    <name type="scientific">Paractinoplanes durhamensis</name>
    <dbReference type="NCBI Taxonomy" id="113563"/>
    <lineage>
        <taxon>Bacteria</taxon>
        <taxon>Bacillati</taxon>
        <taxon>Actinomycetota</taxon>
        <taxon>Actinomycetes</taxon>
        <taxon>Micromonosporales</taxon>
        <taxon>Micromonosporaceae</taxon>
        <taxon>Paractinoplanes</taxon>
    </lineage>
</organism>